<sequence length="83" mass="9427">MAWRPRYGKYNENNFPGREKERREPLTDMWACSAGRFAGSGGNGAGSHFISILNHRQVRGWMRSQAGEGQTCGFPLTQFRKYG</sequence>
<proteinExistence type="predicted"/>
<accession>A0A8J7YQJ8</accession>
<protein>
    <submittedName>
        <fullName evidence="2">Uncharacterized protein</fullName>
    </submittedName>
</protein>
<reference evidence="2" key="1">
    <citation type="submission" date="2021-04" db="EMBL/GenBank/DDBJ databases">
        <title>Genomic insights into ecological role and evolution of a novel Thermoplasmata order Candidatus Sysuiplasmatales.</title>
        <authorList>
            <person name="Yuan Y."/>
        </authorList>
    </citation>
    <scope>NUCLEOTIDE SEQUENCE</scope>
    <source>
        <strain evidence="2">YP2-bin.285</strain>
    </source>
</reference>
<dbReference type="EMBL" id="JAGVSJ010000012">
    <property type="protein sequence ID" value="MBX8632001.1"/>
    <property type="molecule type" value="Genomic_DNA"/>
</dbReference>
<organism evidence="2 3">
    <name type="scientific">Candidatus Sysuiplasma superficiale</name>
    <dbReference type="NCBI Taxonomy" id="2823368"/>
    <lineage>
        <taxon>Archaea</taxon>
        <taxon>Methanobacteriati</taxon>
        <taxon>Thermoplasmatota</taxon>
        <taxon>Thermoplasmata</taxon>
        <taxon>Candidatus Sysuiplasmatales</taxon>
        <taxon>Candidatus Sysuiplasmataceae</taxon>
        <taxon>Candidatus Sysuiplasma</taxon>
    </lineage>
</organism>
<evidence type="ECO:0000256" key="1">
    <source>
        <dbReference type="SAM" id="MobiDB-lite"/>
    </source>
</evidence>
<feature type="region of interest" description="Disordered" evidence="1">
    <location>
        <begin position="1"/>
        <end position="24"/>
    </location>
</feature>
<evidence type="ECO:0000313" key="3">
    <source>
        <dbReference type="Proteomes" id="UP000716004"/>
    </source>
</evidence>
<dbReference type="AlphaFoldDB" id="A0A8J7YQJ8"/>
<gene>
    <name evidence="2" type="ORF">J9259_05735</name>
</gene>
<evidence type="ECO:0000313" key="2">
    <source>
        <dbReference type="EMBL" id="MBX8632001.1"/>
    </source>
</evidence>
<dbReference type="Proteomes" id="UP000716004">
    <property type="component" value="Unassembled WGS sequence"/>
</dbReference>
<name>A0A8J7YQJ8_9ARCH</name>
<comment type="caution">
    <text evidence="2">The sequence shown here is derived from an EMBL/GenBank/DDBJ whole genome shotgun (WGS) entry which is preliminary data.</text>
</comment>